<dbReference type="KEGG" id="nso:NIASO_16150"/>
<organism evidence="2 3">
    <name type="scientific">Niabella soli DSM 19437</name>
    <dbReference type="NCBI Taxonomy" id="929713"/>
    <lineage>
        <taxon>Bacteria</taxon>
        <taxon>Pseudomonadati</taxon>
        <taxon>Bacteroidota</taxon>
        <taxon>Chitinophagia</taxon>
        <taxon>Chitinophagales</taxon>
        <taxon>Chitinophagaceae</taxon>
        <taxon>Niabella</taxon>
    </lineage>
</organism>
<keyword evidence="3" id="KW-1185">Reference proteome</keyword>
<evidence type="ECO:0000313" key="2">
    <source>
        <dbReference type="EMBL" id="AHF16269.1"/>
    </source>
</evidence>
<reference evidence="2 3" key="1">
    <citation type="submission" date="2013-12" db="EMBL/GenBank/DDBJ databases">
        <authorList>
            <consortium name="DOE Joint Genome Institute"/>
            <person name="Eisen J."/>
            <person name="Huntemann M."/>
            <person name="Han J."/>
            <person name="Chen A."/>
            <person name="Kyrpides N."/>
            <person name="Mavromatis K."/>
            <person name="Markowitz V."/>
            <person name="Palaniappan K."/>
            <person name="Ivanova N."/>
            <person name="Schaumberg A."/>
            <person name="Pati A."/>
            <person name="Liolios K."/>
            <person name="Nordberg H.P."/>
            <person name="Cantor M.N."/>
            <person name="Hua S.X."/>
            <person name="Woyke T."/>
        </authorList>
    </citation>
    <scope>NUCLEOTIDE SEQUENCE [LARGE SCALE GENOMIC DNA]</scope>
    <source>
        <strain evidence="3">DSM 19437</strain>
    </source>
</reference>
<evidence type="ECO:0000256" key="1">
    <source>
        <dbReference type="ARBA" id="ARBA00022649"/>
    </source>
</evidence>
<evidence type="ECO:0000313" key="3">
    <source>
        <dbReference type="Proteomes" id="UP000003586"/>
    </source>
</evidence>
<dbReference type="Pfam" id="PF05016">
    <property type="entry name" value="ParE_toxin"/>
    <property type="match status" value="1"/>
</dbReference>
<accession>W0F492</accession>
<dbReference type="InterPro" id="IPR007712">
    <property type="entry name" value="RelE/ParE_toxin"/>
</dbReference>
<protein>
    <submittedName>
        <fullName evidence="2">Plasmid stabilization protein</fullName>
    </submittedName>
</protein>
<dbReference type="Proteomes" id="UP000003586">
    <property type="component" value="Chromosome"/>
</dbReference>
<dbReference type="AlphaFoldDB" id="W0F492"/>
<dbReference type="OrthoDB" id="962256at2"/>
<proteinExistence type="predicted"/>
<dbReference type="HOGENOM" id="CLU_177655_0_0_10"/>
<dbReference type="RefSeq" id="WP_008587172.1">
    <property type="nucleotide sequence ID" value="NZ_CP007035.1"/>
</dbReference>
<dbReference type="SUPFAM" id="SSF143011">
    <property type="entry name" value="RelE-like"/>
    <property type="match status" value="1"/>
</dbReference>
<dbReference type="Gene3D" id="3.30.2310.20">
    <property type="entry name" value="RelE-like"/>
    <property type="match status" value="1"/>
</dbReference>
<gene>
    <name evidence="2" type="ORF">NIASO_16150</name>
</gene>
<dbReference type="InterPro" id="IPR035093">
    <property type="entry name" value="RelE/ParE_toxin_dom_sf"/>
</dbReference>
<keyword evidence="1" id="KW-1277">Toxin-antitoxin system</keyword>
<dbReference type="eggNOG" id="COG3668">
    <property type="taxonomic scope" value="Bacteria"/>
</dbReference>
<dbReference type="EMBL" id="CP007035">
    <property type="protein sequence ID" value="AHF16269.1"/>
    <property type="molecule type" value="Genomic_DNA"/>
</dbReference>
<dbReference type="STRING" id="929713.NIASO_16150"/>
<sequence>MIKRKVTWTKSAIRQFNAAIEYIRQDSPHNAEKVKEKILEKVGALADDKVVHRKDPYKKDNDGHYLYFEVLKYRVVYYAEPGEVFIIRLRHTSMNPKNY</sequence>
<name>W0F492_9BACT</name>